<feature type="coiled-coil region" evidence="7">
    <location>
        <begin position="85"/>
        <end position="115"/>
    </location>
</feature>
<keyword evidence="13" id="KW-1185">Reference proteome</keyword>
<dbReference type="PANTHER" id="PTHR32089:SF112">
    <property type="entry name" value="LYSOZYME-LIKE PROTEIN-RELATED"/>
    <property type="match status" value="1"/>
</dbReference>
<feature type="domain" description="HAMP" evidence="11">
    <location>
        <begin position="220"/>
        <end position="273"/>
    </location>
</feature>
<accession>A0ABV5KM11</accession>
<dbReference type="PROSITE" id="PS50111">
    <property type="entry name" value="CHEMOTAXIS_TRANSDUC_2"/>
    <property type="match status" value="1"/>
</dbReference>
<dbReference type="InterPro" id="IPR003660">
    <property type="entry name" value="HAMP_dom"/>
</dbReference>
<dbReference type="Proteomes" id="UP001589747">
    <property type="component" value="Unassembled WGS sequence"/>
</dbReference>
<reference evidence="12 13" key="1">
    <citation type="submission" date="2024-09" db="EMBL/GenBank/DDBJ databases">
        <authorList>
            <person name="Sun Q."/>
            <person name="Mori K."/>
        </authorList>
    </citation>
    <scope>NUCLEOTIDE SEQUENCE [LARGE SCALE GENOMIC DNA]</scope>
    <source>
        <strain evidence="12 13">TISTR 2452</strain>
    </source>
</reference>
<feature type="region of interest" description="Disordered" evidence="8">
    <location>
        <begin position="519"/>
        <end position="540"/>
    </location>
</feature>
<evidence type="ECO:0000256" key="4">
    <source>
        <dbReference type="ARBA" id="ARBA00023224"/>
    </source>
</evidence>
<keyword evidence="4 6" id="KW-0807">Transducer</keyword>
<evidence type="ECO:0000256" key="2">
    <source>
        <dbReference type="ARBA" id="ARBA00022475"/>
    </source>
</evidence>
<keyword evidence="7" id="KW-0175">Coiled coil</keyword>
<gene>
    <name evidence="12" type="ORF">ACFFSY_05605</name>
</gene>
<keyword evidence="9" id="KW-0812">Transmembrane</keyword>
<comment type="caution">
    <text evidence="12">The sequence shown here is derived from an EMBL/GenBank/DDBJ whole genome shotgun (WGS) entry which is preliminary data.</text>
</comment>
<protein>
    <submittedName>
        <fullName evidence="12">Methyl-accepting chemotaxis protein</fullName>
    </submittedName>
</protein>
<dbReference type="Pfam" id="PF00015">
    <property type="entry name" value="MCPsignal"/>
    <property type="match status" value="1"/>
</dbReference>
<dbReference type="EMBL" id="JBHMDO010000010">
    <property type="protein sequence ID" value="MFB9325393.1"/>
    <property type="molecule type" value="Genomic_DNA"/>
</dbReference>
<organism evidence="12 13">
    <name type="scientific">Paenibacillus aurantiacus</name>
    <dbReference type="NCBI Taxonomy" id="1936118"/>
    <lineage>
        <taxon>Bacteria</taxon>
        <taxon>Bacillati</taxon>
        <taxon>Bacillota</taxon>
        <taxon>Bacilli</taxon>
        <taxon>Bacillales</taxon>
        <taxon>Paenibacillaceae</taxon>
        <taxon>Paenibacillus</taxon>
    </lineage>
</organism>
<evidence type="ECO:0000256" key="1">
    <source>
        <dbReference type="ARBA" id="ARBA00004236"/>
    </source>
</evidence>
<comment type="subcellular location">
    <subcellularLocation>
        <location evidence="1">Cell membrane</location>
    </subcellularLocation>
</comment>
<dbReference type="PANTHER" id="PTHR32089">
    <property type="entry name" value="METHYL-ACCEPTING CHEMOTAXIS PROTEIN MCPB"/>
    <property type="match status" value="1"/>
</dbReference>
<dbReference type="SUPFAM" id="SSF58104">
    <property type="entry name" value="Methyl-accepting chemotaxis protein (MCP) signaling domain"/>
    <property type="match status" value="1"/>
</dbReference>
<dbReference type="RefSeq" id="WP_377491129.1">
    <property type="nucleotide sequence ID" value="NZ_JBHMDO010000010.1"/>
</dbReference>
<dbReference type="Gene3D" id="6.10.340.10">
    <property type="match status" value="1"/>
</dbReference>
<feature type="transmembrane region" description="Helical" evidence="9">
    <location>
        <begin position="200"/>
        <end position="219"/>
    </location>
</feature>
<evidence type="ECO:0000256" key="8">
    <source>
        <dbReference type="SAM" id="MobiDB-lite"/>
    </source>
</evidence>
<keyword evidence="2" id="KW-1003">Cell membrane</keyword>
<sequence>MMKRRISLSLRAKLLLLISIPILMYAGSNVYILSKYDADMSSANTLFEKTNDITTNVLNADRDLYQSLSAFQLLKSGGLSQEQAASAQEDMLANVKQASERLQKAEEIAQAANMMDLKKSDGDTTVKEIITSFRADFKVWVDSLGSSLAVQDGNTPSGAFMNQFTEMRGRLDSISQILEEYTSVQSAASQKQLDDFKLQTYLGIACCVILISIFSYFMIRNLYRVVDYMIKLTRSVAEGDLSPRPAFKRGNDELGKIADSIETMAGSLRGLIGTISENAAQVSDSSKQMQLASKQSTEAASSVAVDIQSVSDGMESQTRGAEESARAIVEMAVGIARVAENTSSISEYSTATSQKAEQGQQQIDQLVSQMQGIKNVIQSLSGIVDGLNERSREIGQIAEQITSFSNQTNILSLNASIEAARAGEHGRGFTVVAGEIRNLAAASLQSASTINELVAATQGEVSNATGVMTKTLAEVEQGSKLLANVTESFTQIRGSIQSIASQIHDNSAITEQMSASSEQVSATMEQSAHTAQHTLDSTRSVAAATEEQLALMEDISSAADQLQQIVMQLTDSVSSFKVK</sequence>
<keyword evidence="3 9" id="KW-0472">Membrane</keyword>
<name>A0ABV5KM11_9BACL</name>
<evidence type="ECO:0000313" key="13">
    <source>
        <dbReference type="Proteomes" id="UP001589747"/>
    </source>
</evidence>
<evidence type="ECO:0000256" key="3">
    <source>
        <dbReference type="ARBA" id="ARBA00023136"/>
    </source>
</evidence>
<dbReference type="InterPro" id="IPR004089">
    <property type="entry name" value="MCPsignal_dom"/>
</dbReference>
<dbReference type="CDD" id="cd11386">
    <property type="entry name" value="MCP_signal"/>
    <property type="match status" value="1"/>
</dbReference>
<evidence type="ECO:0000313" key="12">
    <source>
        <dbReference type="EMBL" id="MFB9325393.1"/>
    </source>
</evidence>
<dbReference type="Gene3D" id="1.10.287.950">
    <property type="entry name" value="Methyl-accepting chemotaxis protein"/>
    <property type="match status" value="1"/>
</dbReference>
<evidence type="ECO:0000259" key="10">
    <source>
        <dbReference type="PROSITE" id="PS50111"/>
    </source>
</evidence>
<proteinExistence type="inferred from homology"/>
<evidence type="ECO:0000256" key="9">
    <source>
        <dbReference type="SAM" id="Phobius"/>
    </source>
</evidence>
<comment type="similarity">
    <text evidence="5">Belongs to the methyl-accepting chemotaxis (MCP) protein family.</text>
</comment>
<evidence type="ECO:0000256" key="6">
    <source>
        <dbReference type="PROSITE-ProRule" id="PRU00284"/>
    </source>
</evidence>
<dbReference type="SMART" id="SM00283">
    <property type="entry name" value="MA"/>
    <property type="match status" value="1"/>
</dbReference>
<feature type="domain" description="Methyl-accepting transducer" evidence="10">
    <location>
        <begin position="292"/>
        <end position="528"/>
    </location>
</feature>
<evidence type="ECO:0000259" key="11">
    <source>
        <dbReference type="PROSITE" id="PS50885"/>
    </source>
</evidence>
<dbReference type="Pfam" id="PF00672">
    <property type="entry name" value="HAMP"/>
    <property type="match status" value="1"/>
</dbReference>
<evidence type="ECO:0000256" key="5">
    <source>
        <dbReference type="ARBA" id="ARBA00029447"/>
    </source>
</evidence>
<evidence type="ECO:0000256" key="7">
    <source>
        <dbReference type="SAM" id="Coils"/>
    </source>
</evidence>
<dbReference type="SMART" id="SM00304">
    <property type="entry name" value="HAMP"/>
    <property type="match status" value="1"/>
</dbReference>
<keyword evidence="9" id="KW-1133">Transmembrane helix</keyword>
<dbReference type="PROSITE" id="PS50885">
    <property type="entry name" value="HAMP"/>
    <property type="match status" value="1"/>
</dbReference>
<dbReference type="CDD" id="cd06225">
    <property type="entry name" value="HAMP"/>
    <property type="match status" value="1"/>
</dbReference>